<evidence type="ECO:0000313" key="3">
    <source>
        <dbReference type="Proteomes" id="UP000198931"/>
    </source>
</evidence>
<evidence type="ECO:0000313" key="2">
    <source>
        <dbReference type="EMBL" id="SFI15868.1"/>
    </source>
</evidence>
<organism evidence="2 3">
    <name type="scientific">Halpernia frigidisoli</name>
    <dbReference type="NCBI Taxonomy" id="1125876"/>
    <lineage>
        <taxon>Bacteria</taxon>
        <taxon>Pseudomonadati</taxon>
        <taxon>Bacteroidota</taxon>
        <taxon>Flavobacteriia</taxon>
        <taxon>Flavobacteriales</taxon>
        <taxon>Weeksellaceae</taxon>
        <taxon>Chryseobacterium group</taxon>
        <taxon>Halpernia</taxon>
    </lineage>
</organism>
<sequence>MKKTLLVASILGLSLIACKKENNSTTPAADPELNSLKMDESRSYTYLASNSDRVNLSFQNAGGSHTITIKANNMKYVLDKKDGDQDSEVYERNGVQAKIKKDSLIITQDDNVIPLVLEKY</sequence>
<feature type="chain" id="PRO_5011629978" evidence="1">
    <location>
        <begin position="20"/>
        <end position="120"/>
    </location>
</feature>
<dbReference type="EMBL" id="FOQT01000002">
    <property type="protein sequence ID" value="SFI15868.1"/>
    <property type="molecule type" value="Genomic_DNA"/>
</dbReference>
<dbReference type="RefSeq" id="WP_090079652.1">
    <property type="nucleotide sequence ID" value="NZ_FOQT01000002.1"/>
</dbReference>
<keyword evidence="1" id="KW-0732">Signal</keyword>
<dbReference type="Proteomes" id="UP000198931">
    <property type="component" value="Unassembled WGS sequence"/>
</dbReference>
<proteinExistence type="predicted"/>
<reference evidence="2 3" key="1">
    <citation type="submission" date="2016-10" db="EMBL/GenBank/DDBJ databases">
        <authorList>
            <person name="de Groot N.N."/>
        </authorList>
    </citation>
    <scope>NUCLEOTIDE SEQUENCE [LARGE SCALE GENOMIC DNA]</scope>
    <source>
        <strain evidence="2 3">DSM 26000</strain>
    </source>
</reference>
<feature type="signal peptide" evidence="1">
    <location>
        <begin position="1"/>
        <end position="19"/>
    </location>
</feature>
<gene>
    <name evidence="2" type="ORF">SAMN05443292_1697</name>
</gene>
<name>A0A1I3FX92_9FLAO</name>
<accession>A0A1I3FX92</accession>
<dbReference type="OrthoDB" id="1260148at2"/>
<dbReference type="STRING" id="1125876.SAMN05443292_1697"/>
<dbReference type="PROSITE" id="PS51257">
    <property type="entry name" value="PROKAR_LIPOPROTEIN"/>
    <property type="match status" value="1"/>
</dbReference>
<evidence type="ECO:0000256" key="1">
    <source>
        <dbReference type="SAM" id="SignalP"/>
    </source>
</evidence>
<dbReference type="AlphaFoldDB" id="A0A1I3FX92"/>
<keyword evidence="3" id="KW-1185">Reference proteome</keyword>
<protein>
    <submittedName>
        <fullName evidence="2">Uncharacterized protein</fullName>
    </submittedName>
</protein>